<dbReference type="EMBL" id="MSPX01000002">
    <property type="protein sequence ID" value="OQP87578.1"/>
    <property type="molecule type" value="Genomic_DNA"/>
</dbReference>
<accession>A0ABX3PHK1</accession>
<sequence>MPVISFDDLIPQGGGTTAGKAISFDDLIPKRQPQHLSFEEGQRLLEEESKRAGIPGAIDAFGRGIVKTATAGFADELGAGARWLGGKVLPWRPEVTYQQALDEVRGSNQALAAEHPYADGAGQVTGAVGQAAALGRSGLSFAGRAIDAGKGLSGVVRGSAADGLVLGAATGAGEADGDASSRMRGAVEGGTGGLLIGGAIPLAMSGAGSAARKVISPFLTNAQREAAVQALAREGVDVTAGQRTGSNGLRYAESEIGGKRAADVMERQGEQYTAAALRRTGTNASRATPEVVDDAFRRIGGQFDSLASRNQILPDAKLAQDLGGVWQDYASLVPESQRAPVVLDMINDIGQQLGKGPLQGDAYQAARSRLDKMARSSARDPQLQDALYGLRNSLDDAMERSLAQVNPDDLGAWREVRNQYRNMLTIERAATGAGENAAQGLISPQALRNATVNTQGRRNYARGNGDFAELARSGAAVLQPMPNSGTAGRLNAQSLGTGLAGVLGGGAGYASGGDPASMAAGALAGFAAPRIAGRALMSGPVQSYLGNQAAQGMRLSPTAQKIFNMLMNIEGSQEAPSVGRAVLP</sequence>
<proteinExistence type="predicted"/>
<organism evidence="1 2">
    <name type="scientific">Xaviernesmea rhizosphaerae</name>
    <dbReference type="NCBI Taxonomy" id="1672749"/>
    <lineage>
        <taxon>Bacteria</taxon>
        <taxon>Pseudomonadati</taxon>
        <taxon>Pseudomonadota</taxon>
        <taxon>Alphaproteobacteria</taxon>
        <taxon>Hyphomicrobiales</taxon>
        <taxon>Rhizobiaceae</taxon>
        <taxon>Rhizobium/Agrobacterium group</taxon>
        <taxon>Xaviernesmea</taxon>
    </lineage>
</organism>
<evidence type="ECO:0000313" key="1">
    <source>
        <dbReference type="EMBL" id="OQP87578.1"/>
    </source>
</evidence>
<evidence type="ECO:0000313" key="2">
    <source>
        <dbReference type="Proteomes" id="UP000192652"/>
    </source>
</evidence>
<reference evidence="1 2" key="1">
    <citation type="journal article" date="2017" name="Antonie Van Leeuwenhoek">
        <title>Rhizobium rhizosphaerae sp. nov., a novel species isolated from rice rhizosphere.</title>
        <authorList>
            <person name="Zhao J.J."/>
            <person name="Zhang J."/>
            <person name="Zhang R.J."/>
            <person name="Zhang C.W."/>
            <person name="Yin H.Q."/>
            <person name="Zhang X.X."/>
        </authorList>
    </citation>
    <scope>NUCLEOTIDE SEQUENCE [LARGE SCALE GENOMIC DNA]</scope>
    <source>
        <strain evidence="1 2">RD15</strain>
    </source>
</reference>
<keyword evidence="2" id="KW-1185">Reference proteome</keyword>
<dbReference type="Proteomes" id="UP000192652">
    <property type="component" value="Unassembled WGS sequence"/>
</dbReference>
<protein>
    <submittedName>
        <fullName evidence="1">Uncharacterized protein</fullName>
    </submittedName>
</protein>
<gene>
    <name evidence="1" type="ORF">BTR14_03135</name>
</gene>
<dbReference type="RefSeq" id="WP_081173736.1">
    <property type="nucleotide sequence ID" value="NZ_MSPX01000002.1"/>
</dbReference>
<name>A0ABX3PHK1_9HYPH</name>
<comment type="caution">
    <text evidence="1">The sequence shown here is derived from an EMBL/GenBank/DDBJ whole genome shotgun (WGS) entry which is preliminary data.</text>
</comment>